<dbReference type="Proteomes" id="UP000076927">
    <property type="component" value="Chromosome"/>
</dbReference>
<evidence type="ECO:0000256" key="5">
    <source>
        <dbReference type="PIRNR" id="PIRNR005426"/>
    </source>
</evidence>
<protein>
    <submittedName>
        <fullName evidence="7">FMN reductase</fullName>
    </submittedName>
</protein>
<dbReference type="Pfam" id="PF00881">
    <property type="entry name" value="Nitroreductase"/>
    <property type="match status" value="1"/>
</dbReference>
<keyword evidence="2 5" id="KW-0285">Flavoprotein</keyword>
<dbReference type="RefSeq" id="WP_068606091.1">
    <property type="nucleotide sequence ID" value="NZ_CP011388.1"/>
</dbReference>
<keyword evidence="5" id="KW-0521">NADP</keyword>
<keyword evidence="8" id="KW-1185">Reference proteome</keyword>
<evidence type="ECO:0000256" key="4">
    <source>
        <dbReference type="ARBA" id="ARBA00023002"/>
    </source>
</evidence>
<dbReference type="InterPro" id="IPR016446">
    <property type="entry name" value="Flavin_OxRdtase_Frp"/>
</dbReference>
<reference evidence="7 8" key="1">
    <citation type="submission" date="2015-01" db="EMBL/GenBank/DDBJ databases">
        <title>Paenibacillus swuensis/DY6/whole genome sequencing.</title>
        <authorList>
            <person name="Kim M.K."/>
            <person name="Srinivasan S."/>
            <person name="Lee J.-J."/>
        </authorList>
    </citation>
    <scope>NUCLEOTIDE SEQUENCE [LARGE SCALE GENOMIC DNA]</scope>
    <source>
        <strain evidence="7 8">DY6</strain>
    </source>
</reference>
<dbReference type="CDD" id="cd02146">
    <property type="entry name" value="NfsA-like"/>
    <property type="match status" value="1"/>
</dbReference>
<dbReference type="OrthoDB" id="9775805at2"/>
<dbReference type="SUPFAM" id="SSF55469">
    <property type="entry name" value="FMN-dependent nitroreductase-like"/>
    <property type="match status" value="1"/>
</dbReference>
<dbReference type="InterPro" id="IPR000415">
    <property type="entry name" value="Nitroreductase-like"/>
</dbReference>
<dbReference type="KEGG" id="pswu:SY83_09875"/>
<evidence type="ECO:0000256" key="1">
    <source>
        <dbReference type="ARBA" id="ARBA00008366"/>
    </source>
</evidence>
<dbReference type="AlphaFoldDB" id="A0A172TI48"/>
<dbReference type="EMBL" id="CP011388">
    <property type="protein sequence ID" value="ANE46537.1"/>
    <property type="molecule type" value="Genomic_DNA"/>
</dbReference>
<evidence type="ECO:0000313" key="8">
    <source>
        <dbReference type="Proteomes" id="UP000076927"/>
    </source>
</evidence>
<gene>
    <name evidence="7" type="ORF">SY83_09875</name>
</gene>
<dbReference type="GO" id="GO:0016491">
    <property type="term" value="F:oxidoreductase activity"/>
    <property type="evidence" value="ECO:0007669"/>
    <property type="project" value="UniProtKB-UniRule"/>
</dbReference>
<organism evidence="7 8">
    <name type="scientific">Paenibacillus swuensis</name>
    <dbReference type="NCBI Taxonomy" id="1178515"/>
    <lineage>
        <taxon>Bacteria</taxon>
        <taxon>Bacillati</taxon>
        <taxon>Bacillota</taxon>
        <taxon>Bacilli</taxon>
        <taxon>Bacillales</taxon>
        <taxon>Paenibacillaceae</taxon>
        <taxon>Paenibacillus</taxon>
    </lineage>
</organism>
<dbReference type="PIRSF" id="PIRSF005426">
    <property type="entry name" value="Frp"/>
    <property type="match status" value="1"/>
</dbReference>
<keyword evidence="4 5" id="KW-0560">Oxidoreductase</keyword>
<sequence>MNEVNEVINTLMNHRSIRNYTDEPVTEEQLNLIMDAVQAAPTSINGQQVTVISIQNPERKAKVAELVGNQAWVAQAPVFLLFCADFNRTKIAADLNDEKLGITDGIESVIVGAENVGLAMGNAIAAAESLGLGIVPIGGARMNPQDLVELLNIPPYVFPVCGLVVGHPADASAQKPRLPQAAVFHREQYNNDLEGIIKEYDEQISEYMSKRTGGKETRTWSKSVSSIYNRIYYPNVRAMLEKQGFKFN</sequence>
<proteinExistence type="inferred from homology"/>
<comment type="similarity">
    <text evidence="1 5">Belongs to the flavin oxidoreductase frp family.</text>
</comment>
<dbReference type="PANTHER" id="PTHR43425:SF2">
    <property type="entry name" value="OXYGEN-INSENSITIVE NADPH NITROREDUCTASE"/>
    <property type="match status" value="1"/>
</dbReference>
<dbReference type="STRING" id="1178515.SY83_09875"/>
<accession>A0A172TI48</accession>
<evidence type="ECO:0000259" key="6">
    <source>
        <dbReference type="Pfam" id="PF00881"/>
    </source>
</evidence>
<name>A0A172TI48_9BACL</name>
<feature type="domain" description="Nitroreductase" evidence="6">
    <location>
        <begin position="12"/>
        <end position="167"/>
    </location>
</feature>
<evidence type="ECO:0000256" key="2">
    <source>
        <dbReference type="ARBA" id="ARBA00022630"/>
    </source>
</evidence>
<keyword evidence="3 5" id="KW-0288">FMN</keyword>
<evidence type="ECO:0000313" key="7">
    <source>
        <dbReference type="EMBL" id="ANE46537.1"/>
    </source>
</evidence>
<dbReference type="Gene3D" id="3.40.109.10">
    <property type="entry name" value="NADH Oxidase"/>
    <property type="match status" value="1"/>
</dbReference>
<dbReference type="PANTHER" id="PTHR43425">
    <property type="entry name" value="OXYGEN-INSENSITIVE NADPH NITROREDUCTASE"/>
    <property type="match status" value="1"/>
</dbReference>
<dbReference type="InterPro" id="IPR029479">
    <property type="entry name" value="Nitroreductase"/>
</dbReference>
<evidence type="ECO:0000256" key="3">
    <source>
        <dbReference type="ARBA" id="ARBA00022643"/>
    </source>
</evidence>
<dbReference type="PATRIC" id="fig|1178515.4.peg.1978"/>